<reference evidence="12" key="1">
    <citation type="submission" date="2011-07" db="EMBL/GenBank/DDBJ databases">
        <title>Divergent evolution of antigenic variation in African trypanosomes.</title>
        <authorList>
            <person name="Jackson A.P."/>
            <person name="Berry A."/>
            <person name="Allison H.C."/>
            <person name="Burton P."/>
            <person name="Anderson J."/>
            <person name="Aslett M."/>
            <person name="Brown R."/>
            <person name="Corton N."/>
            <person name="Harris D."/>
            <person name="Hauser H."/>
            <person name="Gamble J."/>
            <person name="Gilderthorp R."/>
            <person name="McQuillan J."/>
            <person name="Quail M.A."/>
            <person name="Sanders M."/>
            <person name="Van Tonder A."/>
            <person name="Ginger M.L."/>
            <person name="Donelson J.E."/>
            <person name="Field M.C."/>
            <person name="Barry J.D."/>
            <person name="Berriman M."/>
            <person name="Hertz-Fowler C."/>
        </authorList>
    </citation>
    <scope>NUCLEOTIDE SEQUENCE [LARGE SCALE GENOMIC DNA]</scope>
    <source>
        <strain evidence="12">IL3000</strain>
    </source>
</reference>
<keyword evidence="6" id="KW-0472">Membrane</keyword>
<reference evidence="11 12" key="2">
    <citation type="journal article" date="2012" name="Proc. Natl. Acad. Sci. U.S.A.">
        <title>Antigenic diversity is generated by distinct evolutionary mechanisms in African trypanosome species.</title>
        <authorList>
            <person name="Jackson A.P."/>
            <person name="Berry A."/>
            <person name="Aslett M."/>
            <person name="Allison H.C."/>
            <person name="Burton P."/>
            <person name="Vavrova-Anderson J."/>
            <person name="Brown R."/>
            <person name="Browne H."/>
            <person name="Corton N."/>
            <person name="Hauser H."/>
            <person name="Gamble J."/>
            <person name="Gilderthorp R."/>
            <person name="Marcello L."/>
            <person name="McQuillan J."/>
            <person name="Otto T.D."/>
            <person name="Quail M.A."/>
            <person name="Sanders M.J."/>
            <person name="van Tonder A."/>
            <person name="Ginger M.L."/>
            <person name="Field M.C."/>
            <person name="Barry J.D."/>
            <person name="Hertz-Fowler C."/>
            <person name="Berriman M."/>
        </authorList>
    </citation>
    <scope>NUCLEOTIDE SEQUENCE [LARGE SCALE GENOMIC DNA]</scope>
    <source>
        <strain evidence="11 12">IL3000</strain>
    </source>
</reference>
<evidence type="ECO:0000259" key="10">
    <source>
        <dbReference type="Pfam" id="PF13206"/>
    </source>
</evidence>
<keyword evidence="4" id="KW-0336">GPI-anchor</keyword>
<dbReference type="AlphaFoldDB" id="F9WBB2"/>
<sequence>MKMWCGEWCSEGTKDHNKEAHHRLCRVLQEAVGKWGKGGTDLSEPLKEALKQTIFGYNSGETDVKRLGEELPNDYNDLERPLLSLRSLWCGQPRSEIQRRWPGHSAPHDLVCLCTAGKTGWPINETSHGATLCGKDSDSLGSSGNNGWDSSGKGKVKDQIEKTWEKVVKDCLQSVGQGNRLRETLDTFIAELNRTTSEGYGDLSRLGDGSFHSYHGCDGTPQLGVCALYYRDYKDTIPWWLQLENALEEDKKIQEKKKLEEEEKQRKQQEKANKQKEPRAEPVKSTQPITQDTAKNESDTLSEKLRKLNLTSGTPICPPSSWLLSAVFLF</sequence>
<evidence type="ECO:0000256" key="8">
    <source>
        <dbReference type="ARBA" id="ARBA00023288"/>
    </source>
</evidence>
<feature type="compositionally biased region" description="Basic and acidic residues" evidence="9">
    <location>
        <begin position="259"/>
        <end position="282"/>
    </location>
</feature>
<evidence type="ECO:0000256" key="4">
    <source>
        <dbReference type="ARBA" id="ARBA00022622"/>
    </source>
</evidence>
<keyword evidence="8" id="KW-0449">Lipoprotein</keyword>
<feature type="region of interest" description="Disordered" evidence="9">
    <location>
        <begin position="259"/>
        <end position="301"/>
    </location>
</feature>
<evidence type="ECO:0000256" key="6">
    <source>
        <dbReference type="ARBA" id="ARBA00023136"/>
    </source>
</evidence>
<comment type="subcellular location">
    <subcellularLocation>
        <location evidence="2">Cell membrane</location>
        <topology evidence="2">Lipid-anchor</topology>
        <topology evidence="2">GPI-anchor</topology>
    </subcellularLocation>
</comment>
<evidence type="ECO:0000256" key="9">
    <source>
        <dbReference type="SAM" id="MobiDB-lite"/>
    </source>
</evidence>
<evidence type="ECO:0000313" key="12">
    <source>
        <dbReference type="Proteomes" id="UP000000702"/>
    </source>
</evidence>
<dbReference type="Pfam" id="PF13206">
    <property type="entry name" value="VSG_B"/>
    <property type="match status" value="1"/>
</dbReference>
<feature type="compositionally biased region" description="Polar residues" evidence="9">
    <location>
        <begin position="284"/>
        <end position="293"/>
    </location>
</feature>
<evidence type="ECO:0000256" key="5">
    <source>
        <dbReference type="ARBA" id="ARBA00022729"/>
    </source>
</evidence>
<gene>
    <name evidence="11" type="ORF">TCIL3000_0_51500</name>
</gene>
<keyword evidence="3" id="KW-1003">Cell membrane</keyword>
<keyword evidence="5" id="KW-0732">Signal</keyword>
<proteinExistence type="predicted"/>
<dbReference type="GO" id="GO:0098552">
    <property type="term" value="C:side of membrane"/>
    <property type="evidence" value="ECO:0007669"/>
    <property type="project" value="UniProtKB-KW"/>
</dbReference>
<name>F9WBB2_TRYCI</name>
<feature type="domain" description="Trypanosome variant surface glycoprotein B-type N-terminal" evidence="10">
    <location>
        <begin position="29"/>
        <end position="260"/>
    </location>
</feature>
<evidence type="ECO:0000313" key="11">
    <source>
        <dbReference type="EMBL" id="CCD14543.1"/>
    </source>
</evidence>
<dbReference type="GO" id="GO:0005886">
    <property type="term" value="C:plasma membrane"/>
    <property type="evidence" value="ECO:0007669"/>
    <property type="project" value="UniProtKB-SubCell"/>
</dbReference>
<dbReference type="InterPro" id="IPR025932">
    <property type="entry name" value="Trypano_VSG_B_N_dom"/>
</dbReference>
<protein>
    <submittedName>
        <fullName evidence="11">Variant surface glycoprotein</fullName>
    </submittedName>
</protein>
<keyword evidence="7" id="KW-0325">Glycoprotein</keyword>
<accession>F9WBB2</accession>
<dbReference type="EMBL" id="CAEQ01001558">
    <property type="protein sequence ID" value="CCD14543.1"/>
    <property type="molecule type" value="Genomic_DNA"/>
</dbReference>
<evidence type="ECO:0000256" key="3">
    <source>
        <dbReference type="ARBA" id="ARBA00022475"/>
    </source>
</evidence>
<comment type="caution">
    <text evidence="11">The sequence shown here is derived from an EMBL/GenBank/DDBJ whole genome shotgun (WGS) entry which is preliminary data.</text>
</comment>
<evidence type="ECO:0000256" key="2">
    <source>
        <dbReference type="ARBA" id="ARBA00004609"/>
    </source>
</evidence>
<evidence type="ECO:0000256" key="1">
    <source>
        <dbReference type="ARBA" id="ARBA00002523"/>
    </source>
</evidence>
<comment type="function">
    <text evidence="1">VSG forms a coat on the surface of the parasite. The trypanosome evades the immune response of the host by expressing a series of antigenically distinct VSGs from an estimated 1000 VSG genes.</text>
</comment>
<organism evidence="11 12">
    <name type="scientific">Trypanosoma congolense (strain IL3000)</name>
    <dbReference type="NCBI Taxonomy" id="1068625"/>
    <lineage>
        <taxon>Eukaryota</taxon>
        <taxon>Discoba</taxon>
        <taxon>Euglenozoa</taxon>
        <taxon>Kinetoplastea</taxon>
        <taxon>Metakinetoplastina</taxon>
        <taxon>Trypanosomatida</taxon>
        <taxon>Trypanosomatidae</taxon>
        <taxon>Trypanosoma</taxon>
        <taxon>Nannomonas</taxon>
    </lineage>
</organism>
<dbReference type="VEuPathDB" id="TriTrypDB:TcIL3000_0_51500"/>
<evidence type="ECO:0000256" key="7">
    <source>
        <dbReference type="ARBA" id="ARBA00023180"/>
    </source>
</evidence>
<dbReference type="Proteomes" id="UP000000702">
    <property type="component" value="Unassembled WGS sequence"/>
</dbReference>
<keyword evidence="12" id="KW-1185">Reference proteome</keyword>